<dbReference type="EMBL" id="NMUH01008301">
    <property type="protein sequence ID" value="MQM18586.1"/>
    <property type="molecule type" value="Genomic_DNA"/>
</dbReference>
<keyword evidence="9" id="KW-1185">Reference proteome</keyword>
<keyword evidence="5" id="KW-0255">Endonuclease</keyword>
<dbReference type="NCBIfam" id="TIGR01484">
    <property type="entry name" value="HAD-SF-IIB"/>
    <property type="match status" value="1"/>
</dbReference>
<dbReference type="InterPro" id="IPR020549">
    <property type="entry name" value="YbeY_CS"/>
</dbReference>
<reference evidence="8" key="1">
    <citation type="submission" date="2017-07" db="EMBL/GenBank/DDBJ databases">
        <title>Taro Niue Genome Assembly and Annotation.</title>
        <authorList>
            <person name="Atibalentja N."/>
            <person name="Keating K."/>
            <person name="Fields C.J."/>
        </authorList>
    </citation>
    <scope>NUCLEOTIDE SEQUENCE</scope>
    <source>
        <strain evidence="8">Niue_2</strain>
        <tissue evidence="8">Leaf</tissue>
    </source>
</reference>
<gene>
    <name evidence="8" type="ORF">Taro_051581</name>
</gene>
<dbReference type="InterPro" id="IPR000150">
    <property type="entry name" value="Cof"/>
</dbReference>
<evidence type="ECO:0000256" key="5">
    <source>
        <dbReference type="ARBA" id="ARBA00022759"/>
    </source>
</evidence>
<evidence type="ECO:0000256" key="7">
    <source>
        <dbReference type="ARBA" id="ARBA00022833"/>
    </source>
</evidence>
<comment type="cofactor">
    <cofactor evidence="1">
        <name>Zn(2+)</name>
        <dbReference type="ChEBI" id="CHEBI:29105"/>
    </cofactor>
</comment>
<dbReference type="GO" id="GO:0004519">
    <property type="term" value="F:endonuclease activity"/>
    <property type="evidence" value="ECO:0007669"/>
    <property type="project" value="UniProtKB-KW"/>
</dbReference>
<dbReference type="InterPro" id="IPR036412">
    <property type="entry name" value="HAD-like_sf"/>
</dbReference>
<dbReference type="InterPro" id="IPR002036">
    <property type="entry name" value="YbeY"/>
</dbReference>
<dbReference type="NCBIfam" id="TIGR00099">
    <property type="entry name" value="Cof-subfamily"/>
    <property type="match status" value="1"/>
</dbReference>
<dbReference type="HAMAP" id="MF_00009">
    <property type="entry name" value="Endoribonucl_YbeY"/>
    <property type="match status" value="1"/>
</dbReference>
<name>A0A843XGY9_COLES</name>
<dbReference type="Pfam" id="PF08282">
    <property type="entry name" value="Hydrolase_3"/>
    <property type="match status" value="1"/>
</dbReference>
<dbReference type="NCBIfam" id="TIGR00043">
    <property type="entry name" value="rRNA maturation RNase YbeY"/>
    <property type="match status" value="1"/>
</dbReference>
<sequence>MARMATRAMALASRLPAIPAAAAQFQCPSLAAASPSLFRAEVGSRLLSPAVQRRAFHARLRCWLLPGEVRGLIASLRRFRKSRRRQTARKQPPPKEKELELNVKVCIHEGMPGDPEVLNVAEMLKLNVAMAMKIAFDGLRDSEYKTRNSSLNDVGRYEKVELSVLLCNDDFIQKLNKEWRDEDHATDVLSMSQHIPELDLPILMLGDIVISVETAARQAEESGHTLLDEIRILLVHGLLHLLGFDHEVSDEAEKEMEREEELVLRSLGWRGKGLISSSNDRARDECPEADSFNGLLVKDETRKKDSLRFYRPKFRVIFCDMDGTLLNSRNQISSRNAEALNEAMSRGVKVVPATGMTRPAVIRALKMVNLAGKNGIVSESSPGVFLQLRIIFEFQGLLVYGRQGHEICRRNLDQNVCQEALLYSLEHKVPLVAFSQDQCLTLFDHPLVDSLHTVYHEEKAEIMSSVEHLLSTYEIQKLVFLDTTEGLSTILRPHWSEATKGRAGVLQAQAGMLEIVPPGTSKGSGVKMLLDHLDISANEVMAIGDGENDVEMLQLASFSVALSNGCAKAKSAANVIGASNDEDGVAEAIYQHAF</sequence>
<dbReference type="OrthoDB" id="27226at2759"/>
<accession>A0A843XGY9</accession>
<dbReference type="SUPFAM" id="SSF55486">
    <property type="entry name" value="Metalloproteases ('zincins'), catalytic domain"/>
    <property type="match status" value="1"/>
</dbReference>
<evidence type="ECO:0000256" key="3">
    <source>
        <dbReference type="ARBA" id="ARBA00022722"/>
    </source>
</evidence>
<dbReference type="PROSITE" id="PS01306">
    <property type="entry name" value="UPF0054"/>
    <property type="match status" value="1"/>
</dbReference>
<dbReference type="InterPro" id="IPR023091">
    <property type="entry name" value="MetalPrtase_cat_dom_sf_prd"/>
</dbReference>
<dbReference type="GO" id="GO:0004222">
    <property type="term" value="F:metalloendopeptidase activity"/>
    <property type="evidence" value="ECO:0007669"/>
    <property type="project" value="InterPro"/>
</dbReference>
<dbReference type="PROSITE" id="PS01228">
    <property type="entry name" value="COF_1"/>
    <property type="match status" value="1"/>
</dbReference>
<protein>
    <recommendedName>
        <fullName evidence="10">Haloacid dehalogenase-like hydrolase family protein</fullName>
    </recommendedName>
</protein>
<dbReference type="SFLD" id="SFLDS00003">
    <property type="entry name" value="Haloacid_Dehalogenase"/>
    <property type="match status" value="1"/>
</dbReference>
<dbReference type="PANTHER" id="PTHR46986:SF1">
    <property type="entry name" value="ENDORIBONUCLEASE YBEY, CHLOROPLASTIC"/>
    <property type="match status" value="1"/>
</dbReference>
<keyword evidence="6" id="KW-0378">Hydrolase</keyword>
<dbReference type="SFLD" id="SFLDG01140">
    <property type="entry name" value="C2.B:_Phosphomannomutase_and_P"/>
    <property type="match status" value="1"/>
</dbReference>
<dbReference type="PANTHER" id="PTHR46986">
    <property type="entry name" value="ENDORIBONUCLEASE YBEY, CHLOROPLASTIC"/>
    <property type="match status" value="1"/>
</dbReference>
<dbReference type="GO" id="GO:0006364">
    <property type="term" value="P:rRNA processing"/>
    <property type="evidence" value="ECO:0007669"/>
    <property type="project" value="InterPro"/>
</dbReference>
<dbReference type="Proteomes" id="UP000652761">
    <property type="component" value="Unassembled WGS sequence"/>
</dbReference>
<dbReference type="SUPFAM" id="SSF56784">
    <property type="entry name" value="HAD-like"/>
    <property type="match status" value="1"/>
</dbReference>
<dbReference type="InterPro" id="IPR023214">
    <property type="entry name" value="HAD_sf"/>
</dbReference>
<dbReference type="Gene3D" id="3.40.390.30">
    <property type="entry name" value="Metalloproteases ('zincins'), catalytic domain"/>
    <property type="match status" value="1"/>
</dbReference>
<evidence type="ECO:0000256" key="4">
    <source>
        <dbReference type="ARBA" id="ARBA00022723"/>
    </source>
</evidence>
<keyword evidence="3" id="KW-0540">Nuclease</keyword>
<evidence type="ECO:0000256" key="1">
    <source>
        <dbReference type="ARBA" id="ARBA00001947"/>
    </source>
</evidence>
<comment type="caution">
    <text evidence="8">The sequence shown here is derived from an EMBL/GenBank/DDBJ whole genome shotgun (WGS) entry which is preliminary data.</text>
</comment>
<keyword evidence="7" id="KW-0862">Zinc</keyword>
<dbReference type="InterPro" id="IPR006379">
    <property type="entry name" value="HAD-SF_hydro_IIB"/>
</dbReference>
<evidence type="ECO:0000313" key="8">
    <source>
        <dbReference type="EMBL" id="MQM18586.1"/>
    </source>
</evidence>
<evidence type="ECO:0008006" key="10">
    <source>
        <dbReference type="Google" id="ProtNLM"/>
    </source>
</evidence>
<dbReference type="GO" id="GO:0046872">
    <property type="term" value="F:metal ion binding"/>
    <property type="evidence" value="ECO:0007669"/>
    <property type="project" value="UniProtKB-KW"/>
</dbReference>
<dbReference type="Gene3D" id="3.40.50.1000">
    <property type="entry name" value="HAD superfamily/HAD-like"/>
    <property type="match status" value="1"/>
</dbReference>
<organism evidence="8 9">
    <name type="scientific">Colocasia esculenta</name>
    <name type="common">Wild taro</name>
    <name type="synonym">Arum esculentum</name>
    <dbReference type="NCBI Taxonomy" id="4460"/>
    <lineage>
        <taxon>Eukaryota</taxon>
        <taxon>Viridiplantae</taxon>
        <taxon>Streptophyta</taxon>
        <taxon>Embryophyta</taxon>
        <taxon>Tracheophyta</taxon>
        <taxon>Spermatophyta</taxon>
        <taxon>Magnoliopsida</taxon>
        <taxon>Liliopsida</taxon>
        <taxon>Araceae</taxon>
        <taxon>Aroideae</taxon>
        <taxon>Colocasieae</taxon>
        <taxon>Colocasia</taxon>
    </lineage>
</organism>
<proteinExistence type="inferred from homology"/>
<comment type="similarity">
    <text evidence="2">Belongs to the endoribonuclease YbeY family.</text>
</comment>
<dbReference type="Gene3D" id="3.30.1240.10">
    <property type="match status" value="1"/>
</dbReference>
<dbReference type="PROSITE" id="PS01229">
    <property type="entry name" value="COF_2"/>
    <property type="match status" value="1"/>
</dbReference>
<dbReference type="AlphaFoldDB" id="A0A843XGY9"/>
<evidence type="ECO:0000313" key="9">
    <source>
        <dbReference type="Proteomes" id="UP000652761"/>
    </source>
</evidence>
<evidence type="ECO:0000256" key="2">
    <source>
        <dbReference type="ARBA" id="ARBA00010875"/>
    </source>
</evidence>
<dbReference type="Pfam" id="PF02130">
    <property type="entry name" value="YbeY"/>
    <property type="match status" value="1"/>
</dbReference>
<evidence type="ECO:0000256" key="6">
    <source>
        <dbReference type="ARBA" id="ARBA00022801"/>
    </source>
</evidence>
<keyword evidence="4" id="KW-0479">Metal-binding</keyword>